<dbReference type="Proteomes" id="UP001155901">
    <property type="component" value="Unassembled WGS sequence"/>
</dbReference>
<organism evidence="1 3">
    <name type="scientific">Duganella violaceipulchra</name>
    <dbReference type="NCBI Taxonomy" id="2849652"/>
    <lineage>
        <taxon>Bacteria</taxon>
        <taxon>Pseudomonadati</taxon>
        <taxon>Pseudomonadota</taxon>
        <taxon>Betaproteobacteria</taxon>
        <taxon>Burkholderiales</taxon>
        <taxon>Oxalobacteraceae</taxon>
        <taxon>Telluria group</taxon>
        <taxon>Duganella</taxon>
    </lineage>
</organism>
<dbReference type="EMBL" id="JAHTGR010000006">
    <property type="protein sequence ID" value="MBV6321948.1"/>
    <property type="molecule type" value="Genomic_DNA"/>
</dbReference>
<evidence type="ECO:0000313" key="2">
    <source>
        <dbReference type="EMBL" id="MCP2007057.1"/>
    </source>
</evidence>
<reference evidence="2" key="2">
    <citation type="submission" date="2022-03" db="EMBL/GenBank/DDBJ databases">
        <title>Genome Encyclopedia of Bacteria and Archaea VI: Functional Genomics of Type Strains.</title>
        <authorList>
            <person name="Whitman W."/>
        </authorList>
    </citation>
    <scope>NUCLEOTIDE SEQUENCE</scope>
    <source>
        <strain evidence="2">HSC-15S17</strain>
    </source>
</reference>
<proteinExistence type="predicted"/>
<protein>
    <submittedName>
        <fullName evidence="1">Uncharacterized protein</fullName>
    </submittedName>
</protein>
<dbReference type="AlphaFoldDB" id="A0AA41H5A7"/>
<keyword evidence="4" id="KW-1185">Reference proteome</keyword>
<evidence type="ECO:0000313" key="4">
    <source>
        <dbReference type="Proteomes" id="UP001162889"/>
    </source>
</evidence>
<dbReference type="Proteomes" id="UP001162889">
    <property type="component" value="Unassembled WGS sequence"/>
</dbReference>
<dbReference type="RefSeq" id="WP_217942734.1">
    <property type="nucleotide sequence ID" value="NZ_JAHTGR010000006.1"/>
</dbReference>
<evidence type="ECO:0000313" key="1">
    <source>
        <dbReference type="EMBL" id="MBV6321948.1"/>
    </source>
</evidence>
<reference evidence="1" key="1">
    <citation type="submission" date="2021-07" db="EMBL/GenBank/DDBJ databases">
        <title>Characterization of violacein-producing bacteria and related species.</title>
        <authorList>
            <person name="Wilson H.S."/>
            <person name="De Leon M.E."/>
        </authorList>
    </citation>
    <scope>NUCLEOTIDE SEQUENCE</scope>
    <source>
        <strain evidence="1">HSC-15S17</strain>
    </source>
</reference>
<accession>A0AA41H5A7</accession>
<name>A0AA41H5A7_9BURK</name>
<sequence>MNITDTRRANLAKWVADNGIPKQEKSLFSQLRGDGSFGEKVARRLEEKYKMGAGYLDTPDGVEYVRPVEPPRESPASRAPFYAWLNEEEMHLVTLFRTTSERGQRDILDEAEATERLIQSPVLISNKS</sequence>
<dbReference type="EMBL" id="JALJZU010000001">
    <property type="protein sequence ID" value="MCP2007057.1"/>
    <property type="molecule type" value="Genomic_DNA"/>
</dbReference>
<evidence type="ECO:0000313" key="3">
    <source>
        <dbReference type="Proteomes" id="UP001155901"/>
    </source>
</evidence>
<comment type="caution">
    <text evidence="1">The sequence shown here is derived from an EMBL/GenBank/DDBJ whole genome shotgun (WGS) entry which is preliminary data.</text>
</comment>
<gene>
    <name evidence="1" type="ORF">KVP70_13450</name>
    <name evidence="2" type="ORF">L1274_000745</name>
</gene>